<feature type="transmembrane region" description="Helical" evidence="1">
    <location>
        <begin position="222"/>
        <end position="247"/>
    </location>
</feature>
<dbReference type="Proteomes" id="UP000031056">
    <property type="component" value="Unassembled WGS sequence"/>
</dbReference>
<keyword evidence="3" id="KW-1185">Reference proteome</keyword>
<reference evidence="2 3" key="1">
    <citation type="journal article" date="2014" name="MBio">
        <title>The Ordospora colligata genome; evolution of extreme reduction in microsporidia and host-to-parasite horizontal gene transfer.</title>
        <authorList>
            <person name="Pombert J.-F."/>
            <person name="Haag K.L."/>
            <person name="Beidas S."/>
            <person name="Ebert D."/>
            <person name="Keeling P.J."/>
        </authorList>
    </citation>
    <scope>NUCLEOTIDE SEQUENCE [LARGE SCALE GENOMIC DNA]</scope>
    <source>
        <strain evidence="2 3">OC4</strain>
    </source>
</reference>
<proteinExistence type="predicted"/>
<sequence>MQKLLLLLLTKSAGCFFLFDFLNEDLEYYNMKKYPDTIGLWTTVICSFLITFYSMKFPRIFLTLYIAGAISYGTAGINEEDLNSSLPKEVQNFGIVLEIKGVLENLQADPAILIVVSFVFASILSWLLNIIQNMFLVVGFYVTYCMLLPICFGENEEESPVLFYILLIGSTMILYYLTRNASKYALLMMFCSTGSFLLLASLEMASGTGDVFYGIVYDLCHMYTFELSLMTFPMMIWIGLTIFAMAWQKRYIKSSG</sequence>
<dbReference type="InParanoid" id="A0A0B2ULB0"/>
<name>A0A0B2ULB0_9MICR</name>
<gene>
    <name evidence="2" type="ORF">M896_031350</name>
</gene>
<organism evidence="2 3">
    <name type="scientific">Ordospora colligata OC4</name>
    <dbReference type="NCBI Taxonomy" id="1354746"/>
    <lineage>
        <taxon>Eukaryota</taxon>
        <taxon>Fungi</taxon>
        <taxon>Fungi incertae sedis</taxon>
        <taxon>Microsporidia</taxon>
        <taxon>Ordosporidae</taxon>
        <taxon>Ordospora</taxon>
    </lineage>
</organism>
<dbReference type="EMBL" id="JOKQ01000003">
    <property type="protein sequence ID" value="KHN70148.1"/>
    <property type="molecule type" value="Genomic_DNA"/>
</dbReference>
<keyword evidence="1" id="KW-0812">Transmembrane</keyword>
<feature type="transmembrane region" description="Helical" evidence="1">
    <location>
        <begin position="38"/>
        <end position="55"/>
    </location>
</feature>
<feature type="transmembrane region" description="Helical" evidence="1">
    <location>
        <begin position="60"/>
        <end position="77"/>
    </location>
</feature>
<feature type="transmembrane region" description="Helical" evidence="1">
    <location>
        <begin position="184"/>
        <end position="202"/>
    </location>
</feature>
<protein>
    <submittedName>
        <fullName evidence="2">Uncharacterized protein</fullName>
    </submittedName>
</protein>
<feature type="transmembrane region" description="Helical" evidence="1">
    <location>
        <begin position="110"/>
        <end position="128"/>
    </location>
</feature>
<dbReference type="RefSeq" id="XP_014564190.1">
    <property type="nucleotide sequence ID" value="XM_014708704.1"/>
</dbReference>
<accession>A0A0B2ULB0</accession>
<dbReference type="OrthoDB" id="2191548at2759"/>
<dbReference type="VEuPathDB" id="MicrosporidiaDB:M896_031350"/>
<evidence type="ECO:0000313" key="3">
    <source>
        <dbReference type="Proteomes" id="UP000031056"/>
    </source>
</evidence>
<evidence type="ECO:0000256" key="1">
    <source>
        <dbReference type="SAM" id="Phobius"/>
    </source>
</evidence>
<dbReference type="HOGENOM" id="CLU_1069692_0_0_1"/>
<dbReference type="GeneID" id="26261419"/>
<feature type="transmembrane region" description="Helical" evidence="1">
    <location>
        <begin position="135"/>
        <end position="155"/>
    </location>
</feature>
<dbReference type="AlphaFoldDB" id="A0A0B2ULB0"/>
<comment type="caution">
    <text evidence="2">The sequence shown here is derived from an EMBL/GenBank/DDBJ whole genome shotgun (WGS) entry which is preliminary data.</text>
</comment>
<keyword evidence="1" id="KW-1133">Transmembrane helix</keyword>
<evidence type="ECO:0000313" key="2">
    <source>
        <dbReference type="EMBL" id="KHN70148.1"/>
    </source>
</evidence>
<feature type="transmembrane region" description="Helical" evidence="1">
    <location>
        <begin position="161"/>
        <end position="177"/>
    </location>
</feature>
<keyword evidence="1" id="KW-0472">Membrane</keyword>